<feature type="compositionally biased region" description="Basic and acidic residues" evidence="2">
    <location>
        <begin position="157"/>
        <end position="175"/>
    </location>
</feature>
<comment type="caution">
    <text evidence="3">The sequence shown here is derived from an EMBL/GenBank/DDBJ whole genome shotgun (WGS) entry which is preliminary data.</text>
</comment>
<organism evidence="3 4">
    <name type="scientific">Triparma laevis f. inornata</name>
    <dbReference type="NCBI Taxonomy" id="1714386"/>
    <lineage>
        <taxon>Eukaryota</taxon>
        <taxon>Sar</taxon>
        <taxon>Stramenopiles</taxon>
        <taxon>Ochrophyta</taxon>
        <taxon>Bolidophyceae</taxon>
        <taxon>Parmales</taxon>
        <taxon>Triparmaceae</taxon>
        <taxon>Triparma</taxon>
    </lineage>
</organism>
<accession>A0A9W7AW09</accession>
<sequence>MSKWLNSISNTLDNLDSGLESTVSRLDNPPPAPGEEFAAVDVGDVGSDKELVHKYNELVQELKGADGRNADLARELNQLNKSFLTLQQSSSQKDSQLSSLTQQVETLESTLSSSAAQHKNVDVITDALQSEVSSLRKKEKDLEEQLKDNGGALNNVMREKEEERKEFEKRLRDSAEEILTLQKNKPISAPNPYPPPPSSPPTSTADSTRITTLLQTITDLKSTNSNLTTTLSTTLQSHTLQKTTHLTDLTHSKQTEKSLRTEIEVLKQNILVIKEGVKGEDTCKAKGCEGVIRDLKGKLVKCRNDLEVRLKNENIFVTRM</sequence>
<evidence type="ECO:0000313" key="3">
    <source>
        <dbReference type="EMBL" id="GMH76103.1"/>
    </source>
</evidence>
<evidence type="ECO:0000256" key="1">
    <source>
        <dbReference type="SAM" id="Coils"/>
    </source>
</evidence>
<dbReference type="AlphaFoldDB" id="A0A9W7AW09"/>
<gene>
    <name evidence="3" type="ORF">TL16_g06972</name>
</gene>
<feature type="coiled-coil region" evidence="1">
    <location>
        <begin position="55"/>
        <end position="82"/>
    </location>
</feature>
<evidence type="ECO:0000256" key="2">
    <source>
        <dbReference type="SAM" id="MobiDB-lite"/>
    </source>
</evidence>
<dbReference type="Proteomes" id="UP001162640">
    <property type="component" value="Unassembled WGS sequence"/>
</dbReference>
<keyword evidence="1" id="KW-0175">Coiled coil</keyword>
<evidence type="ECO:0000313" key="4">
    <source>
        <dbReference type="Proteomes" id="UP001162640"/>
    </source>
</evidence>
<feature type="region of interest" description="Disordered" evidence="2">
    <location>
        <begin position="135"/>
        <end position="206"/>
    </location>
</feature>
<proteinExistence type="predicted"/>
<dbReference type="EMBL" id="BLQM01000216">
    <property type="protein sequence ID" value="GMH76103.1"/>
    <property type="molecule type" value="Genomic_DNA"/>
</dbReference>
<feature type="compositionally biased region" description="Basic and acidic residues" evidence="2">
    <location>
        <begin position="135"/>
        <end position="147"/>
    </location>
</feature>
<reference evidence="4" key="1">
    <citation type="journal article" date="2023" name="Commun. Biol.">
        <title>Genome analysis of Parmales, the sister group of diatoms, reveals the evolutionary specialization of diatoms from phago-mixotrophs to photoautotrophs.</title>
        <authorList>
            <person name="Ban H."/>
            <person name="Sato S."/>
            <person name="Yoshikawa S."/>
            <person name="Yamada K."/>
            <person name="Nakamura Y."/>
            <person name="Ichinomiya M."/>
            <person name="Sato N."/>
            <person name="Blanc-Mathieu R."/>
            <person name="Endo H."/>
            <person name="Kuwata A."/>
            <person name="Ogata H."/>
        </authorList>
    </citation>
    <scope>NUCLEOTIDE SEQUENCE [LARGE SCALE GENOMIC DNA]</scope>
</reference>
<protein>
    <submittedName>
        <fullName evidence="3">Uncharacterized protein</fullName>
    </submittedName>
</protein>
<dbReference type="Gene3D" id="1.10.287.1490">
    <property type="match status" value="1"/>
</dbReference>
<feature type="compositionally biased region" description="Pro residues" evidence="2">
    <location>
        <begin position="189"/>
        <end position="200"/>
    </location>
</feature>
<name>A0A9W7AW09_9STRA</name>